<evidence type="ECO:0008006" key="4">
    <source>
        <dbReference type="Google" id="ProtNLM"/>
    </source>
</evidence>
<keyword evidence="3" id="KW-1185">Reference proteome</keyword>
<dbReference type="Proteomes" id="UP000318864">
    <property type="component" value="Unassembled WGS sequence"/>
</dbReference>
<feature type="transmembrane region" description="Helical" evidence="1">
    <location>
        <begin position="153"/>
        <end position="184"/>
    </location>
</feature>
<feature type="transmembrane region" description="Helical" evidence="1">
    <location>
        <begin position="111"/>
        <end position="132"/>
    </location>
</feature>
<keyword evidence="1" id="KW-0812">Transmembrane</keyword>
<sequence length="226" mass="24320">MPSLKFEHALRSRSVLWAAFGVWWGIDLLTTLQFFRATSIVELNPITVLLYHLLGLPGVVLAATGYAGGVVLAVRASPQRYEGIVLRWSILFYGAFAIHNVSLLVGGVSLLGVYALVALTGALSIAVTHLTVAYERGFLNYLGGSRLRNPLALYCYGAVLVACCSTLADTATDSFVLAVGIRFLGSSLPPRSAEQVFAQFALGVFLAFLYWHFVVFGGPSRTSARA</sequence>
<keyword evidence="1" id="KW-0472">Membrane</keyword>
<name>A0A4S3TRE7_9EURY</name>
<accession>A0A4S3TRE7</accession>
<evidence type="ECO:0000256" key="1">
    <source>
        <dbReference type="SAM" id="Phobius"/>
    </source>
</evidence>
<evidence type="ECO:0000313" key="3">
    <source>
        <dbReference type="Proteomes" id="UP000318864"/>
    </source>
</evidence>
<feature type="transmembrane region" description="Helical" evidence="1">
    <location>
        <begin position="196"/>
        <end position="216"/>
    </location>
</feature>
<comment type="caution">
    <text evidence="2">The sequence shown here is derived from an EMBL/GenBank/DDBJ whole genome shotgun (WGS) entry which is preliminary data.</text>
</comment>
<protein>
    <recommendedName>
        <fullName evidence="4">DUF5658 domain-containing protein</fullName>
    </recommendedName>
</protein>
<keyword evidence="1" id="KW-1133">Transmembrane helix</keyword>
<dbReference type="EMBL" id="RBZW01000014">
    <property type="protein sequence ID" value="THE65895.1"/>
    <property type="molecule type" value="Genomic_DNA"/>
</dbReference>
<proteinExistence type="predicted"/>
<feature type="transmembrane region" description="Helical" evidence="1">
    <location>
        <begin position="85"/>
        <end position="105"/>
    </location>
</feature>
<feature type="transmembrane region" description="Helical" evidence="1">
    <location>
        <begin position="49"/>
        <end position="73"/>
    </location>
</feature>
<organism evidence="2 3">
    <name type="scientific">Salinadaptatus halalkaliphilus</name>
    <dbReference type="NCBI Taxonomy" id="2419781"/>
    <lineage>
        <taxon>Archaea</taxon>
        <taxon>Methanobacteriati</taxon>
        <taxon>Methanobacteriota</taxon>
        <taxon>Stenosarchaea group</taxon>
        <taxon>Halobacteria</taxon>
        <taxon>Halobacteriales</taxon>
        <taxon>Natrialbaceae</taxon>
        <taxon>Salinadaptatus</taxon>
    </lineage>
</organism>
<reference evidence="2 3" key="1">
    <citation type="submission" date="2018-10" db="EMBL/GenBank/DDBJ databases">
        <title>Natronolimnobius sp. XQ-INN 246 isolated from Inner Mongolia Autonomous Region of China.</title>
        <authorList>
            <person name="Xue Q."/>
        </authorList>
    </citation>
    <scope>NUCLEOTIDE SEQUENCE [LARGE SCALE GENOMIC DNA]</scope>
    <source>
        <strain evidence="2 3">XQ-INN 246</strain>
    </source>
</reference>
<dbReference type="AlphaFoldDB" id="A0A4S3TRE7"/>
<evidence type="ECO:0000313" key="2">
    <source>
        <dbReference type="EMBL" id="THE65895.1"/>
    </source>
</evidence>
<gene>
    <name evidence="2" type="ORF">D8Y22_05055</name>
</gene>
<feature type="transmembrane region" description="Helical" evidence="1">
    <location>
        <begin position="15"/>
        <end position="37"/>
    </location>
</feature>